<sequence>MAVTADAAPLLSQQELSTAIRDLATAVQGIRLYLSGTQGMTLPSLPPPLTSYPATPEFPPAQGVPVLPSASPPPLPWASWQPGPSASPASLPQGIPIQRVPFPPSPSRLPTWVTATEPPPVYSAAPAPPPVYTAAGDPPRPSFPEPTYSRFAESSVGRAEYPVQGAAGLAPPRYAKLDFATYDGVEDPLNWLNQCEQFFRGQRTLASDRTWLASYHLRGAAQTWYYSLEQDEGGMPPWDRFRELCLLRFGPPIRGSRLAELGRLAFTTTVQDFADCFQALVCHAPGVTGQQRAELFIGGLPDHIRVDVELQAPQDLHTLERRPLGLCFNCDDPYMPGHVCPRLLYLETVDVEDGDTPPGTAATTTEPAEPTVAAATTFVVSLHALAGIRHEWTMLLPVTSHGETLVALLDMGSTHNFLPAATMGRLALQTTGGDHLRVTVANGDRLHCHGVVQHVTLTIGDEHFVITCAGIDLGCFDFILGVDFLRTLGPIRWDFDALTMTFWRQGRHIRWEGLGGAAPAPQLQLVSGDTDAEHPLLTHLLQQHGDIFEEPQTLPPPRACDHRIHLLPGSAPVAVRPYRYPQLQKDELERQCALMLAAGIIRISTSPFSAPVLLVRKSDGTWRFCIDYRTLNALTLKDKFPIPVVDELFDELHGARFFTKLDLRSGYHQVRMQPEDIAKTAFRTHHGHFEFVVMPFSLTNAPATFQALMNEHIAIIFNELRAHRLHLKRSKCSFATTSVAYLGHVISADGVVMDADKVAAVAAWPTPHSPRALRGFLGLAGYYRKFIWEFGLIASPLTRLLRRDAFAWDDEATAAFEALKGALMTSPVL</sequence>
<dbReference type="GO" id="GO:0004519">
    <property type="term" value="F:endonuclease activity"/>
    <property type="evidence" value="ECO:0007669"/>
    <property type="project" value="UniProtKB-KW"/>
</dbReference>
<reference evidence="10" key="1">
    <citation type="submission" date="2023-07" db="EMBL/GenBank/DDBJ databases">
        <title>A chromosome-level genome assembly of Lolium multiflorum.</title>
        <authorList>
            <person name="Chen Y."/>
            <person name="Copetti D."/>
            <person name="Kolliker R."/>
            <person name="Studer B."/>
        </authorList>
    </citation>
    <scope>NUCLEOTIDE SEQUENCE</scope>
    <source>
        <strain evidence="10">02402/16</strain>
        <tissue evidence="10">Leaf</tissue>
    </source>
</reference>
<organism evidence="10 11">
    <name type="scientific">Lolium multiflorum</name>
    <name type="common">Italian ryegrass</name>
    <name type="synonym">Lolium perenne subsp. multiflorum</name>
    <dbReference type="NCBI Taxonomy" id="4521"/>
    <lineage>
        <taxon>Eukaryota</taxon>
        <taxon>Viridiplantae</taxon>
        <taxon>Streptophyta</taxon>
        <taxon>Embryophyta</taxon>
        <taxon>Tracheophyta</taxon>
        <taxon>Spermatophyta</taxon>
        <taxon>Magnoliopsida</taxon>
        <taxon>Liliopsida</taxon>
        <taxon>Poales</taxon>
        <taxon>Poaceae</taxon>
        <taxon>BOP clade</taxon>
        <taxon>Pooideae</taxon>
        <taxon>Poodae</taxon>
        <taxon>Poeae</taxon>
        <taxon>Poeae Chloroplast Group 2 (Poeae type)</taxon>
        <taxon>Loliodinae</taxon>
        <taxon>Loliinae</taxon>
        <taxon>Lolium</taxon>
    </lineage>
</organism>
<dbReference type="FunFam" id="3.10.10.10:FF:000007">
    <property type="entry name" value="Retrovirus-related Pol polyprotein from transposon 17.6-like Protein"/>
    <property type="match status" value="1"/>
</dbReference>
<dbReference type="Pfam" id="PF00078">
    <property type="entry name" value="RVT_1"/>
    <property type="match status" value="1"/>
</dbReference>
<comment type="caution">
    <text evidence="10">The sequence shown here is derived from an EMBL/GenBank/DDBJ whole genome shotgun (WGS) entry which is preliminary data.</text>
</comment>
<keyword evidence="3" id="KW-0548">Nucleotidyltransferase</keyword>
<evidence type="ECO:0000256" key="7">
    <source>
        <dbReference type="ARBA" id="ARBA00022918"/>
    </source>
</evidence>
<dbReference type="GO" id="GO:0003964">
    <property type="term" value="F:RNA-directed DNA polymerase activity"/>
    <property type="evidence" value="ECO:0007669"/>
    <property type="project" value="UniProtKB-KW"/>
</dbReference>
<feature type="domain" description="Retrotransposon gag" evidence="9">
    <location>
        <begin position="212"/>
        <end position="301"/>
    </location>
</feature>
<dbReference type="Gene3D" id="3.30.70.270">
    <property type="match status" value="3"/>
</dbReference>
<dbReference type="InterPro" id="IPR043502">
    <property type="entry name" value="DNA/RNA_pol_sf"/>
</dbReference>
<dbReference type="GO" id="GO:0008233">
    <property type="term" value="F:peptidase activity"/>
    <property type="evidence" value="ECO:0007669"/>
    <property type="project" value="UniProtKB-KW"/>
</dbReference>
<gene>
    <name evidence="10" type="ORF">QYE76_024834</name>
</gene>
<dbReference type="Gene3D" id="3.10.10.10">
    <property type="entry name" value="HIV Type 1 Reverse Transcriptase, subunit A, domain 1"/>
    <property type="match status" value="1"/>
</dbReference>
<dbReference type="FunFam" id="3.30.70.270:FF:000020">
    <property type="entry name" value="Transposon Tf2-6 polyprotein-like Protein"/>
    <property type="match status" value="1"/>
</dbReference>
<name>A0AAD8RFQ8_LOLMU</name>
<evidence type="ECO:0000256" key="4">
    <source>
        <dbReference type="ARBA" id="ARBA00022722"/>
    </source>
</evidence>
<dbReference type="EMBL" id="JAUUTY010000006">
    <property type="protein sequence ID" value="KAK1619317.1"/>
    <property type="molecule type" value="Genomic_DNA"/>
</dbReference>
<dbReference type="PANTHER" id="PTHR24559">
    <property type="entry name" value="TRANSPOSON TY3-I GAG-POL POLYPROTEIN"/>
    <property type="match status" value="1"/>
</dbReference>
<evidence type="ECO:0000256" key="6">
    <source>
        <dbReference type="ARBA" id="ARBA00022801"/>
    </source>
</evidence>
<accession>A0AAD8RFQ8</accession>
<keyword evidence="5" id="KW-0255">Endonuclease</keyword>
<evidence type="ECO:0000259" key="8">
    <source>
        <dbReference type="Pfam" id="PF00078"/>
    </source>
</evidence>
<keyword evidence="4" id="KW-0540">Nuclease</keyword>
<dbReference type="InterPro" id="IPR005162">
    <property type="entry name" value="Retrotrans_gag_dom"/>
</dbReference>
<evidence type="ECO:0008006" key="12">
    <source>
        <dbReference type="Google" id="ProtNLM"/>
    </source>
</evidence>
<evidence type="ECO:0000256" key="1">
    <source>
        <dbReference type="ARBA" id="ARBA00022670"/>
    </source>
</evidence>
<dbReference type="InterPro" id="IPR043128">
    <property type="entry name" value="Rev_trsase/Diguanyl_cyclase"/>
</dbReference>
<keyword evidence="2" id="KW-0808">Transferase</keyword>
<dbReference type="InterPro" id="IPR000477">
    <property type="entry name" value="RT_dom"/>
</dbReference>
<evidence type="ECO:0000259" key="9">
    <source>
        <dbReference type="Pfam" id="PF03732"/>
    </source>
</evidence>
<dbReference type="SUPFAM" id="SSF56672">
    <property type="entry name" value="DNA/RNA polymerases"/>
    <property type="match status" value="1"/>
</dbReference>
<dbReference type="Proteomes" id="UP001231189">
    <property type="component" value="Unassembled WGS sequence"/>
</dbReference>
<evidence type="ECO:0000256" key="3">
    <source>
        <dbReference type="ARBA" id="ARBA00022695"/>
    </source>
</evidence>
<evidence type="ECO:0000256" key="5">
    <source>
        <dbReference type="ARBA" id="ARBA00022759"/>
    </source>
</evidence>
<dbReference type="Pfam" id="PF03732">
    <property type="entry name" value="Retrotrans_gag"/>
    <property type="match status" value="1"/>
</dbReference>
<keyword evidence="1" id="KW-0645">Protease</keyword>
<dbReference type="CDD" id="cd00303">
    <property type="entry name" value="retropepsin_like"/>
    <property type="match status" value="1"/>
</dbReference>
<dbReference type="Pfam" id="PF13650">
    <property type="entry name" value="Asp_protease_2"/>
    <property type="match status" value="1"/>
</dbReference>
<dbReference type="InterPro" id="IPR053134">
    <property type="entry name" value="RNA-dir_DNA_polymerase"/>
</dbReference>
<dbReference type="Gene3D" id="2.40.70.10">
    <property type="entry name" value="Acid Proteases"/>
    <property type="match status" value="1"/>
</dbReference>
<keyword evidence="7" id="KW-0695">RNA-directed DNA polymerase</keyword>
<dbReference type="SUPFAM" id="SSF50630">
    <property type="entry name" value="Acid proteases"/>
    <property type="match status" value="1"/>
</dbReference>
<dbReference type="GO" id="GO:0006508">
    <property type="term" value="P:proteolysis"/>
    <property type="evidence" value="ECO:0007669"/>
    <property type="project" value="UniProtKB-KW"/>
</dbReference>
<feature type="domain" description="Reverse transcriptase" evidence="8">
    <location>
        <begin position="615"/>
        <end position="712"/>
    </location>
</feature>
<evidence type="ECO:0000313" key="11">
    <source>
        <dbReference type="Proteomes" id="UP001231189"/>
    </source>
</evidence>
<dbReference type="CDD" id="cd01647">
    <property type="entry name" value="RT_LTR"/>
    <property type="match status" value="1"/>
</dbReference>
<evidence type="ECO:0000256" key="2">
    <source>
        <dbReference type="ARBA" id="ARBA00022679"/>
    </source>
</evidence>
<evidence type="ECO:0000313" key="10">
    <source>
        <dbReference type="EMBL" id="KAK1619317.1"/>
    </source>
</evidence>
<dbReference type="AlphaFoldDB" id="A0AAD8RFQ8"/>
<proteinExistence type="predicted"/>
<protein>
    <recommendedName>
        <fullName evidence="12">Reverse transcriptase domain-containing protein</fullName>
    </recommendedName>
</protein>
<keyword evidence="6" id="KW-0378">Hydrolase</keyword>
<dbReference type="InterPro" id="IPR021109">
    <property type="entry name" value="Peptidase_aspartic_dom_sf"/>
</dbReference>
<dbReference type="PANTHER" id="PTHR24559:SF452">
    <property type="entry name" value="INTEGRASE CATALYTIC DOMAIN-CONTAINING PROTEIN"/>
    <property type="match status" value="1"/>
</dbReference>
<keyword evidence="11" id="KW-1185">Reference proteome</keyword>